<dbReference type="GO" id="GO:0051301">
    <property type="term" value="P:cell division"/>
    <property type="evidence" value="ECO:0007669"/>
    <property type="project" value="InterPro"/>
</dbReference>
<feature type="domain" description="Mur ligase central" evidence="7">
    <location>
        <begin position="133"/>
        <end position="256"/>
    </location>
</feature>
<keyword evidence="4 8" id="KW-0436">Ligase</keyword>
<dbReference type="SUPFAM" id="SSF53623">
    <property type="entry name" value="MurD-like peptide ligases, catalytic domain"/>
    <property type="match status" value="1"/>
</dbReference>
<gene>
    <name evidence="8" type="primary">murD</name>
    <name evidence="8" type="ORF">HCT46_00165</name>
</gene>
<dbReference type="InterPro" id="IPR013221">
    <property type="entry name" value="Mur_ligase_cen"/>
</dbReference>
<evidence type="ECO:0000313" key="9">
    <source>
        <dbReference type="Proteomes" id="UP000752013"/>
    </source>
</evidence>
<comment type="pathway">
    <text evidence="2">Cell wall biogenesis; peptidoglycan biosynthesis.</text>
</comment>
<evidence type="ECO:0000313" key="8">
    <source>
        <dbReference type="EMBL" id="NIZ46341.1"/>
    </source>
</evidence>
<name>A0A968GFQ9_9SPIO</name>
<evidence type="ECO:0000256" key="3">
    <source>
        <dbReference type="ARBA" id="ARBA00022490"/>
    </source>
</evidence>
<comment type="caution">
    <text evidence="8">The sequence shown here is derived from an EMBL/GenBank/DDBJ whole genome shotgun (WGS) entry which is preliminary data.</text>
</comment>
<dbReference type="PANTHER" id="PTHR43692:SF1">
    <property type="entry name" value="UDP-N-ACETYLMURAMOYLALANINE--D-GLUTAMATE LIGASE"/>
    <property type="match status" value="1"/>
</dbReference>
<dbReference type="Gene3D" id="3.40.1190.10">
    <property type="entry name" value="Mur-like, catalytic domain"/>
    <property type="match status" value="1"/>
</dbReference>
<dbReference type="EC" id="6.3.2.9" evidence="8"/>
<evidence type="ECO:0000256" key="4">
    <source>
        <dbReference type="ARBA" id="ARBA00022598"/>
    </source>
</evidence>
<reference evidence="8" key="1">
    <citation type="submission" date="2020-03" db="EMBL/GenBank/DDBJ databases">
        <title>Spirochaetal bacteria isolated from arthropods constitute a novel genus Entomospira genus novum within the order Spirochaetales.</title>
        <authorList>
            <person name="Grana-Miraglia L."/>
            <person name="Sikutova S."/>
            <person name="Fingerle V."/>
            <person name="Sing A."/>
            <person name="Castillo-Ramirez S."/>
            <person name="Margos G."/>
            <person name="Rudolf I."/>
        </authorList>
    </citation>
    <scope>NUCLEOTIDE SEQUENCE</scope>
    <source>
        <strain evidence="8">BR208</strain>
    </source>
</reference>
<accession>A0A968GFQ9</accession>
<dbReference type="Proteomes" id="UP000752013">
    <property type="component" value="Unassembled WGS sequence"/>
</dbReference>
<dbReference type="EMBL" id="JAATLK010000001">
    <property type="protein sequence ID" value="NIZ46341.1"/>
    <property type="molecule type" value="Genomic_DNA"/>
</dbReference>
<keyword evidence="6" id="KW-0067">ATP-binding</keyword>
<protein>
    <submittedName>
        <fullName evidence="8">UDP-N-acetylmuramoyl-L-alanine--D-glutamate ligase</fullName>
        <ecNumber evidence="8">6.3.2.9</ecNumber>
    </submittedName>
</protein>
<keyword evidence="3" id="KW-0963">Cytoplasm</keyword>
<dbReference type="GO" id="GO:0005737">
    <property type="term" value="C:cytoplasm"/>
    <property type="evidence" value="ECO:0007669"/>
    <property type="project" value="UniProtKB-SubCell"/>
</dbReference>
<proteinExistence type="predicted"/>
<dbReference type="Pfam" id="PF21799">
    <property type="entry name" value="MurD-like_N"/>
    <property type="match status" value="1"/>
</dbReference>
<dbReference type="SUPFAM" id="SSF53244">
    <property type="entry name" value="MurD-like peptide ligases, peptide-binding domain"/>
    <property type="match status" value="1"/>
</dbReference>
<dbReference type="SUPFAM" id="SSF51984">
    <property type="entry name" value="MurCD N-terminal domain"/>
    <property type="match status" value="1"/>
</dbReference>
<dbReference type="Pfam" id="PF08245">
    <property type="entry name" value="Mur_ligase_M"/>
    <property type="match status" value="1"/>
</dbReference>
<dbReference type="GO" id="GO:0008360">
    <property type="term" value="P:regulation of cell shape"/>
    <property type="evidence" value="ECO:0007669"/>
    <property type="project" value="InterPro"/>
</dbReference>
<dbReference type="PANTHER" id="PTHR43692">
    <property type="entry name" value="UDP-N-ACETYLMURAMOYLALANINE--D-GLUTAMATE LIGASE"/>
    <property type="match status" value="1"/>
</dbReference>
<dbReference type="GO" id="GO:0008764">
    <property type="term" value="F:UDP-N-acetylmuramoylalanine-D-glutamate ligase activity"/>
    <property type="evidence" value="ECO:0007669"/>
    <property type="project" value="UniProtKB-EC"/>
</dbReference>
<dbReference type="InterPro" id="IPR036615">
    <property type="entry name" value="Mur_ligase_C_dom_sf"/>
</dbReference>
<evidence type="ECO:0000256" key="2">
    <source>
        <dbReference type="ARBA" id="ARBA00004752"/>
    </source>
</evidence>
<sequence length="490" mass="55003">MAFDVHAFRRERYAGKRVVIMGYGVYARGSGIAATKYLAEAGALVTVTDLRDRDILAENIQQLEHLSNITWKLGKHDPQDFLEADFVVKNPGVHKDSIYLAGVSRIESDISLFLTEYWAIKEYNGSDLKLVAVTGSKGKSSTVSLVSYLLQKNHQEVFLAGNITTSPIFFLETLAVAQKGIILLELSSWQLGDLAGKGLLQLDIAMLTNLKFDHLNYYKGNLRHYAEDKSIIFSNLHTKSYALLDLDDRTSTYFIPMIHGGVSAFYSREILSSLYSDGLYWRDERTLVLRQSDVEKEYLMDKIPLGILRENIAKAMWIVLLLIQDKECWNYDLEDYSGLMYRCQLIDSDANHRFFNDSAATIPEATMAAIEMIASCDRALIVILGGSSKGSDLSLLTPSLHKITFVYLLEGTAHAEYTRLLDVTQTPYAGGYSQLESIVSDFQERFRGQKADLLLSPGVASFGLFINEFDRGERFTTAVYQRVKEGNGNG</sequence>
<dbReference type="InterPro" id="IPR005762">
    <property type="entry name" value="MurD"/>
</dbReference>
<evidence type="ECO:0000256" key="6">
    <source>
        <dbReference type="ARBA" id="ARBA00022840"/>
    </source>
</evidence>
<dbReference type="GO" id="GO:0005524">
    <property type="term" value="F:ATP binding"/>
    <property type="evidence" value="ECO:0007669"/>
    <property type="project" value="UniProtKB-KW"/>
</dbReference>
<keyword evidence="9" id="KW-1185">Reference proteome</keyword>
<dbReference type="RefSeq" id="WP_167702811.1">
    <property type="nucleotide sequence ID" value="NZ_CP118168.1"/>
</dbReference>
<dbReference type="AlphaFoldDB" id="A0A968GFQ9"/>
<dbReference type="Gene3D" id="3.40.50.720">
    <property type="entry name" value="NAD(P)-binding Rossmann-like Domain"/>
    <property type="match status" value="1"/>
</dbReference>
<evidence type="ECO:0000256" key="5">
    <source>
        <dbReference type="ARBA" id="ARBA00022741"/>
    </source>
</evidence>
<evidence type="ECO:0000256" key="1">
    <source>
        <dbReference type="ARBA" id="ARBA00004496"/>
    </source>
</evidence>
<keyword evidence="5" id="KW-0547">Nucleotide-binding</keyword>
<comment type="subcellular location">
    <subcellularLocation>
        <location evidence="1">Cytoplasm</location>
    </subcellularLocation>
</comment>
<dbReference type="InterPro" id="IPR036565">
    <property type="entry name" value="Mur-like_cat_sf"/>
</dbReference>
<dbReference type="Gene3D" id="3.90.190.20">
    <property type="entry name" value="Mur ligase, C-terminal domain"/>
    <property type="match status" value="1"/>
</dbReference>
<organism evidence="8 9">
    <name type="scientific">Entomospira nematocerorum</name>
    <dbReference type="NCBI Taxonomy" id="2719987"/>
    <lineage>
        <taxon>Bacteria</taxon>
        <taxon>Pseudomonadati</taxon>
        <taxon>Spirochaetota</taxon>
        <taxon>Spirochaetia</taxon>
        <taxon>Spirochaetales</taxon>
        <taxon>Spirochaetaceae</taxon>
        <taxon>Entomospira</taxon>
    </lineage>
</organism>
<dbReference type="NCBIfam" id="TIGR01087">
    <property type="entry name" value="murD"/>
    <property type="match status" value="1"/>
</dbReference>
<evidence type="ECO:0000259" key="7">
    <source>
        <dbReference type="Pfam" id="PF08245"/>
    </source>
</evidence>